<dbReference type="Proteomes" id="UP000331127">
    <property type="component" value="Unassembled WGS sequence"/>
</dbReference>
<keyword evidence="3" id="KW-1185">Reference proteome</keyword>
<sequence length="109" mass="11610">MLSFLHDVKASPAFQDSVKHVEGSPAGQSAHSGRGARARKVSVSMPEGLTSAVQRRVGRGEFSQYVTAAVTRQLELDLLAELSALLEADHGPIPEEFLAEAEAAWPDAV</sequence>
<comment type="caution">
    <text evidence="2">The sequence shown here is derived from an EMBL/GenBank/DDBJ whole genome shotgun (WGS) entry which is preliminary data.</text>
</comment>
<reference evidence="2 3" key="1">
    <citation type="submission" date="2019-10" db="EMBL/GenBank/DDBJ databases">
        <title>Whole genome shotgun sequence of Acrocarpospora macrocephala NBRC 16266.</title>
        <authorList>
            <person name="Ichikawa N."/>
            <person name="Kimura A."/>
            <person name="Kitahashi Y."/>
            <person name="Komaki H."/>
            <person name="Oguchi A."/>
        </authorList>
    </citation>
    <scope>NUCLEOTIDE SEQUENCE [LARGE SCALE GENOMIC DNA]</scope>
    <source>
        <strain evidence="2 3">NBRC 16266</strain>
    </source>
</reference>
<feature type="region of interest" description="Disordered" evidence="1">
    <location>
        <begin position="15"/>
        <end position="43"/>
    </location>
</feature>
<evidence type="ECO:0008006" key="4">
    <source>
        <dbReference type="Google" id="ProtNLM"/>
    </source>
</evidence>
<evidence type="ECO:0000313" key="2">
    <source>
        <dbReference type="EMBL" id="GES15481.1"/>
    </source>
</evidence>
<evidence type="ECO:0000313" key="3">
    <source>
        <dbReference type="Proteomes" id="UP000331127"/>
    </source>
</evidence>
<name>A0A5M3X7G1_9ACTN</name>
<dbReference type="EMBL" id="BLAE01000077">
    <property type="protein sequence ID" value="GES15481.1"/>
    <property type="molecule type" value="Genomic_DNA"/>
</dbReference>
<organism evidence="2 3">
    <name type="scientific">Acrocarpospora macrocephala</name>
    <dbReference type="NCBI Taxonomy" id="150177"/>
    <lineage>
        <taxon>Bacteria</taxon>
        <taxon>Bacillati</taxon>
        <taxon>Actinomycetota</taxon>
        <taxon>Actinomycetes</taxon>
        <taxon>Streptosporangiales</taxon>
        <taxon>Streptosporangiaceae</taxon>
        <taxon>Acrocarpospora</taxon>
    </lineage>
</organism>
<evidence type="ECO:0000256" key="1">
    <source>
        <dbReference type="SAM" id="MobiDB-lite"/>
    </source>
</evidence>
<accession>A0A5M3X7G1</accession>
<gene>
    <name evidence="2" type="ORF">Amac_090780</name>
</gene>
<protein>
    <recommendedName>
        <fullName evidence="4">CopG family transcriptional regulator</fullName>
    </recommendedName>
</protein>
<dbReference type="AlphaFoldDB" id="A0A5M3X7G1"/>
<proteinExistence type="predicted"/>